<evidence type="ECO:0000256" key="3">
    <source>
        <dbReference type="ARBA" id="ARBA00022692"/>
    </source>
</evidence>
<dbReference type="Proteomes" id="UP001500416">
    <property type="component" value="Unassembled WGS sequence"/>
</dbReference>
<organism evidence="10 11">
    <name type="scientific">Saccharothrix mutabilis subsp. mutabilis</name>
    <dbReference type="NCBI Taxonomy" id="66855"/>
    <lineage>
        <taxon>Bacteria</taxon>
        <taxon>Bacillati</taxon>
        <taxon>Actinomycetota</taxon>
        <taxon>Actinomycetes</taxon>
        <taxon>Pseudonocardiales</taxon>
        <taxon>Pseudonocardiaceae</taxon>
        <taxon>Saccharothrix</taxon>
    </lineage>
</organism>
<dbReference type="RefSeq" id="WP_343936920.1">
    <property type="nucleotide sequence ID" value="NZ_BAAABU010000016.1"/>
</dbReference>
<keyword evidence="11" id="KW-1185">Reference proteome</keyword>
<keyword evidence="4" id="KW-0125">Carotenoid biosynthesis</keyword>
<dbReference type="Pfam" id="PF18916">
    <property type="entry name" value="Lycopene_cyc"/>
    <property type="match status" value="1"/>
</dbReference>
<proteinExistence type="predicted"/>
<reference evidence="10 11" key="1">
    <citation type="journal article" date="2019" name="Int. J. Syst. Evol. Microbiol.">
        <title>The Global Catalogue of Microorganisms (GCM) 10K type strain sequencing project: providing services to taxonomists for standard genome sequencing and annotation.</title>
        <authorList>
            <consortium name="The Broad Institute Genomics Platform"/>
            <consortium name="The Broad Institute Genome Sequencing Center for Infectious Disease"/>
            <person name="Wu L."/>
            <person name="Ma J."/>
        </authorList>
    </citation>
    <scope>NUCLEOTIDE SEQUENCE [LARGE SCALE GENOMIC DNA]</scope>
    <source>
        <strain evidence="10 11">JCM 3380</strain>
    </source>
</reference>
<dbReference type="InterPro" id="IPR017825">
    <property type="entry name" value="Lycopene_cyclase_dom"/>
</dbReference>
<sequence length="114" mass="12343">MGDRWQYLAVLAACVVVTAPLEFLGSGVYRRLGTLARALLPVLAVFAAWDLVAIARGHWSFNEAFTLGVVLPGGMPVEEVLFFVVVPVCAVLTYEAVGALSRRPADRRERVGRG</sequence>
<evidence type="ECO:0000313" key="10">
    <source>
        <dbReference type="EMBL" id="GAA0248909.1"/>
    </source>
</evidence>
<feature type="domain" description="Lycopene cyclase" evidence="9">
    <location>
        <begin position="7"/>
        <end position="96"/>
    </location>
</feature>
<evidence type="ECO:0000256" key="8">
    <source>
        <dbReference type="SAM" id="Phobius"/>
    </source>
</evidence>
<name>A0ABN0UFL2_9PSEU</name>
<keyword evidence="7" id="KW-0413">Isomerase</keyword>
<evidence type="ECO:0000256" key="7">
    <source>
        <dbReference type="ARBA" id="ARBA00023235"/>
    </source>
</evidence>
<comment type="pathway">
    <text evidence="2">Carotenoid biosynthesis.</text>
</comment>
<evidence type="ECO:0000313" key="11">
    <source>
        <dbReference type="Proteomes" id="UP001500416"/>
    </source>
</evidence>
<dbReference type="EMBL" id="BAAABU010000016">
    <property type="protein sequence ID" value="GAA0248909.1"/>
    <property type="molecule type" value="Genomic_DNA"/>
</dbReference>
<evidence type="ECO:0000256" key="2">
    <source>
        <dbReference type="ARBA" id="ARBA00004829"/>
    </source>
</evidence>
<feature type="transmembrane region" description="Helical" evidence="8">
    <location>
        <begin position="6"/>
        <end position="26"/>
    </location>
</feature>
<feature type="transmembrane region" description="Helical" evidence="8">
    <location>
        <begin position="38"/>
        <end position="60"/>
    </location>
</feature>
<keyword evidence="6 8" id="KW-0472">Membrane</keyword>
<evidence type="ECO:0000259" key="9">
    <source>
        <dbReference type="Pfam" id="PF18916"/>
    </source>
</evidence>
<gene>
    <name evidence="10" type="ORF">GCM10010492_56070</name>
</gene>
<accession>A0ABN0UFL2</accession>
<evidence type="ECO:0000256" key="1">
    <source>
        <dbReference type="ARBA" id="ARBA00004141"/>
    </source>
</evidence>
<comment type="caution">
    <text evidence="10">The sequence shown here is derived from an EMBL/GenBank/DDBJ whole genome shotgun (WGS) entry which is preliminary data.</text>
</comment>
<comment type="subcellular location">
    <subcellularLocation>
        <location evidence="1">Membrane</location>
        <topology evidence="1">Multi-pass membrane protein</topology>
    </subcellularLocation>
</comment>
<evidence type="ECO:0000256" key="4">
    <source>
        <dbReference type="ARBA" id="ARBA00022746"/>
    </source>
</evidence>
<evidence type="ECO:0000256" key="5">
    <source>
        <dbReference type="ARBA" id="ARBA00022989"/>
    </source>
</evidence>
<keyword evidence="5 8" id="KW-1133">Transmembrane helix</keyword>
<evidence type="ECO:0000256" key="6">
    <source>
        <dbReference type="ARBA" id="ARBA00023136"/>
    </source>
</evidence>
<feature type="transmembrane region" description="Helical" evidence="8">
    <location>
        <begin position="80"/>
        <end position="100"/>
    </location>
</feature>
<dbReference type="NCBIfam" id="TIGR03462">
    <property type="entry name" value="CarR_dom_SF"/>
    <property type="match status" value="1"/>
</dbReference>
<keyword evidence="3 8" id="KW-0812">Transmembrane</keyword>
<protein>
    <submittedName>
        <fullName evidence="10">Lycopene cyclase domain-containing protein</fullName>
    </submittedName>
</protein>